<evidence type="ECO:0000313" key="3">
    <source>
        <dbReference type="Proteomes" id="UP000297245"/>
    </source>
</evidence>
<keyword evidence="1" id="KW-0812">Transmembrane</keyword>
<sequence>MDPEAEPDPGAEFVLDTGLLLDRCHVVNDQVQSISKQRRYILLKHRQMRAHSASIHIIAMINSTSFEVSETSTLSSSSSFTSTCRRRSVETPMTPQASSCLVILIIIIVNITVTLSLLNRSRRCHVRIARTNTHTKIRSTIMILWLSSLSSLNKAGSLSPSSVSVSPERSKPMAMMIVSRTSNQMYCCPIKRIRRFQRRGVQESGWRSSVVRAWNCERFTRSDDIHFKLICDLAHPIMTGRWVHVDGPISENSVNSVLWHTWASPRMSSSSSTSLLAFFTAKLILYSSSSFPLPSSASTAFRPYSTVKSQNSSTLPWISSNLSCIFCSFSKSGPVIAQGIYSGG</sequence>
<feature type="transmembrane region" description="Helical" evidence="1">
    <location>
        <begin position="96"/>
        <end position="118"/>
    </location>
</feature>
<name>A0A4S8LSX6_DENBC</name>
<organism evidence="2 3">
    <name type="scientific">Dendrothele bispora (strain CBS 962.96)</name>
    <dbReference type="NCBI Taxonomy" id="1314807"/>
    <lineage>
        <taxon>Eukaryota</taxon>
        <taxon>Fungi</taxon>
        <taxon>Dikarya</taxon>
        <taxon>Basidiomycota</taxon>
        <taxon>Agaricomycotina</taxon>
        <taxon>Agaricomycetes</taxon>
        <taxon>Agaricomycetidae</taxon>
        <taxon>Agaricales</taxon>
        <taxon>Agaricales incertae sedis</taxon>
        <taxon>Dendrothele</taxon>
    </lineage>
</organism>
<keyword evidence="1" id="KW-0472">Membrane</keyword>
<protein>
    <submittedName>
        <fullName evidence="2">Uncharacterized protein</fullName>
    </submittedName>
</protein>
<reference evidence="2 3" key="1">
    <citation type="journal article" date="2019" name="Nat. Ecol. Evol.">
        <title>Megaphylogeny resolves global patterns of mushroom evolution.</title>
        <authorList>
            <person name="Varga T."/>
            <person name="Krizsan K."/>
            <person name="Foldi C."/>
            <person name="Dima B."/>
            <person name="Sanchez-Garcia M."/>
            <person name="Sanchez-Ramirez S."/>
            <person name="Szollosi G.J."/>
            <person name="Szarkandi J.G."/>
            <person name="Papp V."/>
            <person name="Albert L."/>
            <person name="Andreopoulos W."/>
            <person name="Angelini C."/>
            <person name="Antonin V."/>
            <person name="Barry K.W."/>
            <person name="Bougher N.L."/>
            <person name="Buchanan P."/>
            <person name="Buyck B."/>
            <person name="Bense V."/>
            <person name="Catcheside P."/>
            <person name="Chovatia M."/>
            <person name="Cooper J."/>
            <person name="Damon W."/>
            <person name="Desjardin D."/>
            <person name="Finy P."/>
            <person name="Geml J."/>
            <person name="Haridas S."/>
            <person name="Hughes K."/>
            <person name="Justo A."/>
            <person name="Karasinski D."/>
            <person name="Kautmanova I."/>
            <person name="Kiss B."/>
            <person name="Kocsube S."/>
            <person name="Kotiranta H."/>
            <person name="LaButti K.M."/>
            <person name="Lechner B.E."/>
            <person name="Liimatainen K."/>
            <person name="Lipzen A."/>
            <person name="Lukacs Z."/>
            <person name="Mihaltcheva S."/>
            <person name="Morgado L.N."/>
            <person name="Niskanen T."/>
            <person name="Noordeloos M.E."/>
            <person name="Ohm R.A."/>
            <person name="Ortiz-Santana B."/>
            <person name="Ovrebo C."/>
            <person name="Racz N."/>
            <person name="Riley R."/>
            <person name="Savchenko A."/>
            <person name="Shiryaev A."/>
            <person name="Soop K."/>
            <person name="Spirin V."/>
            <person name="Szebenyi C."/>
            <person name="Tomsovsky M."/>
            <person name="Tulloss R.E."/>
            <person name="Uehling J."/>
            <person name="Grigoriev I.V."/>
            <person name="Vagvolgyi C."/>
            <person name="Papp T."/>
            <person name="Martin F.M."/>
            <person name="Miettinen O."/>
            <person name="Hibbett D.S."/>
            <person name="Nagy L.G."/>
        </authorList>
    </citation>
    <scope>NUCLEOTIDE SEQUENCE [LARGE SCALE GENOMIC DNA]</scope>
    <source>
        <strain evidence="2 3">CBS 962.96</strain>
    </source>
</reference>
<gene>
    <name evidence="2" type="ORF">K435DRAFT_862291</name>
</gene>
<keyword evidence="3" id="KW-1185">Reference proteome</keyword>
<accession>A0A4S8LSX6</accession>
<evidence type="ECO:0000313" key="2">
    <source>
        <dbReference type="EMBL" id="THU92626.1"/>
    </source>
</evidence>
<keyword evidence="1" id="KW-1133">Transmembrane helix</keyword>
<dbReference type="Proteomes" id="UP000297245">
    <property type="component" value="Unassembled WGS sequence"/>
</dbReference>
<proteinExistence type="predicted"/>
<dbReference type="AlphaFoldDB" id="A0A4S8LSX6"/>
<dbReference type="EMBL" id="ML179273">
    <property type="protein sequence ID" value="THU92626.1"/>
    <property type="molecule type" value="Genomic_DNA"/>
</dbReference>
<evidence type="ECO:0000256" key="1">
    <source>
        <dbReference type="SAM" id="Phobius"/>
    </source>
</evidence>